<evidence type="ECO:0000256" key="1">
    <source>
        <dbReference type="SAM" id="Phobius"/>
    </source>
</evidence>
<name>A0ABT1HI46_9NOCA</name>
<dbReference type="EMBL" id="JAMTCJ010000003">
    <property type="protein sequence ID" value="MCP2177701.1"/>
    <property type="molecule type" value="Genomic_DNA"/>
</dbReference>
<dbReference type="RefSeq" id="WP_253662591.1">
    <property type="nucleotide sequence ID" value="NZ_BAAAJQ010000001.1"/>
</dbReference>
<feature type="transmembrane region" description="Helical" evidence="1">
    <location>
        <begin position="7"/>
        <end position="28"/>
    </location>
</feature>
<organism evidence="2 3">
    <name type="scientific">Williamsia maris</name>
    <dbReference type="NCBI Taxonomy" id="72806"/>
    <lineage>
        <taxon>Bacteria</taxon>
        <taxon>Bacillati</taxon>
        <taxon>Actinomycetota</taxon>
        <taxon>Actinomycetes</taxon>
        <taxon>Mycobacteriales</taxon>
        <taxon>Nocardiaceae</taxon>
        <taxon>Williamsia</taxon>
    </lineage>
</organism>
<accession>A0ABT1HI46</accession>
<feature type="transmembrane region" description="Helical" evidence="1">
    <location>
        <begin position="40"/>
        <end position="59"/>
    </location>
</feature>
<keyword evidence="1" id="KW-0812">Transmembrane</keyword>
<reference evidence="2 3" key="1">
    <citation type="submission" date="2022-06" db="EMBL/GenBank/DDBJ databases">
        <title>Genomic Encyclopedia of Archaeal and Bacterial Type Strains, Phase II (KMG-II): from individual species to whole genera.</title>
        <authorList>
            <person name="Goeker M."/>
        </authorList>
    </citation>
    <scope>NUCLEOTIDE SEQUENCE [LARGE SCALE GENOMIC DNA]</scope>
    <source>
        <strain evidence="2 3">DSM 44693</strain>
    </source>
</reference>
<protein>
    <recommendedName>
        <fullName evidence="4">PH (Pleckstrin Homology) domain-containing protein</fullName>
    </recommendedName>
</protein>
<evidence type="ECO:0000313" key="3">
    <source>
        <dbReference type="Proteomes" id="UP001206895"/>
    </source>
</evidence>
<proteinExistence type="predicted"/>
<comment type="caution">
    <text evidence="2">The sequence shown here is derived from an EMBL/GenBank/DDBJ whole genome shotgun (WGS) entry which is preliminary data.</text>
</comment>
<evidence type="ECO:0000313" key="2">
    <source>
        <dbReference type="EMBL" id="MCP2177701.1"/>
    </source>
</evidence>
<gene>
    <name evidence="2" type="ORF">LX13_003529</name>
</gene>
<keyword evidence="1" id="KW-0472">Membrane</keyword>
<keyword evidence="1" id="KW-1133">Transmembrane helix</keyword>
<dbReference type="Proteomes" id="UP001206895">
    <property type="component" value="Unassembled WGS sequence"/>
</dbReference>
<evidence type="ECO:0008006" key="4">
    <source>
        <dbReference type="Google" id="ProtNLM"/>
    </source>
</evidence>
<sequence length="123" mass="13070">MRARTHSVAHLPATSTFATLVLTAAWWLTMIGLTGPATPHAGALAISVALGVAVVSVAAHPHIRHAFTHWVLRRVSSARQGLAFDVAHRWRVVARSVSGPRTYDLALLQMSLPRAPGGNPTTA</sequence>
<keyword evidence="3" id="KW-1185">Reference proteome</keyword>